<feature type="region of interest" description="Disordered" evidence="1">
    <location>
        <begin position="10"/>
        <end position="35"/>
    </location>
</feature>
<feature type="non-terminal residue" evidence="2">
    <location>
        <position position="1"/>
    </location>
</feature>
<evidence type="ECO:0000256" key="1">
    <source>
        <dbReference type="SAM" id="MobiDB-lite"/>
    </source>
</evidence>
<reference evidence="2 3" key="1">
    <citation type="journal article" date="2012" name="Genome Biol.">
        <title>Genome and low-iron response of an oceanic diatom adapted to chronic iron limitation.</title>
        <authorList>
            <person name="Lommer M."/>
            <person name="Specht M."/>
            <person name="Roy A.S."/>
            <person name="Kraemer L."/>
            <person name="Andreson R."/>
            <person name="Gutowska M.A."/>
            <person name="Wolf J."/>
            <person name="Bergner S.V."/>
            <person name="Schilhabel M.B."/>
            <person name="Klostermeier U.C."/>
            <person name="Beiko R.G."/>
            <person name="Rosenstiel P."/>
            <person name="Hippler M."/>
            <person name="Laroche J."/>
        </authorList>
    </citation>
    <scope>NUCLEOTIDE SEQUENCE [LARGE SCALE GENOMIC DNA]</scope>
    <source>
        <strain evidence="2 3">CCMP1005</strain>
    </source>
</reference>
<name>K0RFP5_THAOC</name>
<keyword evidence="3" id="KW-1185">Reference proteome</keyword>
<evidence type="ECO:0000313" key="2">
    <source>
        <dbReference type="EMBL" id="EJK51089.1"/>
    </source>
</evidence>
<dbReference type="Proteomes" id="UP000266841">
    <property type="component" value="Unassembled WGS sequence"/>
</dbReference>
<dbReference type="AlphaFoldDB" id="K0RFP5"/>
<sequence>WTSEDAMAEVLREAGSQGAEPASNTPTHSTEAGRGKITVEGVRAHRDGGQVNALTHVFFIHGAPHAIDRDGFARVCVSLGHGSCNLSGDGASLVAGHHRLVLHGHVAVVGIVCRAQVLPPYWAPVGIRSPGRVLAIYGCVAGRPGGAGGAVNVERSLMAIGWQVPANWWTRDHNLCIAISWITVARALRVDYRKVETQGPVKPTGLDLELRGRQSVEVKSYQVRCTAYLLCFSSKTRTTTAALTNCDHFVCLEVNHQLSAKMVVQSELNSSTEQFDPIILAAVPIKVFPQGMFGNTVIDRDRLSRISSRKLISPSLNPCLPKTSPLTTISSCLSEDSILGRTHYVLVNRYPSLT</sequence>
<proteinExistence type="predicted"/>
<evidence type="ECO:0000313" key="3">
    <source>
        <dbReference type="Proteomes" id="UP000266841"/>
    </source>
</evidence>
<organism evidence="2 3">
    <name type="scientific">Thalassiosira oceanica</name>
    <name type="common">Marine diatom</name>
    <dbReference type="NCBI Taxonomy" id="159749"/>
    <lineage>
        <taxon>Eukaryota</taxon>
        <taxon>Sar</taxon>
        <taxon>Stramenopiles</taxon>
        <taxon>Ochrophyta</taxon>
        <taxon>Bacillariophyta</taxon>
        <taxon>Coscinodiscophyceae</taxon>
        <taxon>Thalassiosirophycidae</taxon>
        <taxon>Thalassiosirales</taxon>
        <taxon>Thalassiosiraceae</taxon>
        <taxon>Thalassiosira</taxon>
    </lineage>
</organism>
<dbReference type="EMBL" id="AGNL01042240">
    <property type="protein sequence ID" value="EJK51089.1"/>
    <property type="molecule type" value="Genomic_DNA"/>
</dbReference>
<gene>
    <name evidence="2" type="ORF">THAOC_29774</name>
</gene>
<comment type="caution">
    <text evidence="2">The sequence shown here is derived from an EMBL/GenBank/DDBJ whole genome shotgun (WGS) entry which is preliminary data.</text>
</comment>
<accession>K0RFP5</accession>
<protein>
    <submittedName>
        <fullName evidence="2">Uncharacterized protein</fullName>
    </submittedName>
</protein>